<feature type="site" description="Activates thiol group during catalysis" evidence="5">
    <location>
        <position position="177"/>
    </location>
</feature>
<protein>
    <submittedName>
        <fullName evidence="8">Type I glyceraldehyde-3-phosphate dehydrogenase</fullName>
    </submittedName>
</protein>
<comment type="similarity">
    <text evidence="1 6">Belongs to the glyceraldehyde-3-phosphate dehydrogenase family.</text>
</comment>
<name>A0A1F6AJN4_9BACT</name>
<keyword evidence="2" id="KW-0560">Oxidoreductase</keyword>
<organism evidence="8 9">
    <name type="scientific">Candidatus Gottesmanbacteria bacterium RIFCSPLOWO2_01_FULL_43_11b</name>
    <dbReference type="NCBI Taxonomy" id="1798392"/>
    <lineage>
        <taxon>Bacteria</taxon>
        <taxon>Candidatus Gottesmaniibacteriota</taxon>
    </lineage>
</organism>
<dbReference type="InterPro" id="IPR020831">
    <property type="entry name" value="GlycerAld/Erythrose_P_DH"/>
</dbReference>
<dbReference type="GO" id="GO:0051287">
    <property type="term" value="F:NAD binding"/>
    <property type="evidence" value="ECO:0007669"/>
    <property type="project" value="InterPro"/>
</dbReference>
<evidence type="ECO:0000256" key="1">
    <source>
        <dbReference type="ARBA" id="ARBA00007406"/>
    </source>
</evidence>
<dbReference type="PIRSF" id="PIRSF000149">
    <property type="entry name" value="GAP_DH"/>
    <property type="match status" value="1"/>
</dbReference>
<dbReference type="SUPFAM" id="SSF51735">
    <property type="entry name" value="NAD(P)-binding Rossmann-fold domains"/>
    <property type="match status" value="1"/>
</dbReference>
<keyword evidence="4" id="KW-0520">NAD</keyword>
<dbReference type="SMART" id="SM00846">
    <property type="entry name" value="Gp_dh_N"/>
    <property type="match status" value="1"/>
</dbReference>
<feature type="domain" description="Glyceraldehyde 3-phosphate dehydrogenase NAD(P) binding" evidence="7">
    <location>
        <begin position="3"/>
        <end position="150"/>
    </location>
</feature>
<dbReference type="GO" id="GO:0016620">
    <property type="term" value="F:oxidoreductase activity, acting on the aldehyde or oxo group of donors, NAD or NADP as acceptor"/>
    <property type="evidence" value="ECO:0007669"/>
    <property type="project" value="InterPro"/>
</dbReference>
<dbReference type="Gene3D" id="3.30.360.10">
    <property type="entry name" value="Dihydrodipicolinate Reductase, domain 2"/>
    <property type="match status" value="1"/>
</dbReference>
<dbReference type="Proteomes" id="UP000178759">
    <property type="component" value="Unassembled WGS sequence"/>
</dbReference>
<dbReference type="InterPro" id="IPR020828">
    <property type="entry name" value="GlycerAld_3-P_DH_NAD(P)-bd"/>
</dbReference>
<evidence type="ECO:0000256" key="6">
    <source>
        <dbReference type="RuleBase" id="RU000397"/>
    </source>
</evidence>
<dbReference type="GO" id="GO:0050661">
    <property type="term" value="F:NADP binding"/>
    <property type="evidence" value="ECO:0007669"/>
    <property type="project" value="InterPro"/>
</dbReference>
<feature type="binding site" evidence="4">
    <location>
        <begin position="12"/>
        <end position="13"/>
    </location>
    <ligand>
        <name>NAD(+)</name>
        <dbReference type="ChEBI" id="CHEBI:57540"/>
    </ligand>
</feature>
<evidence type="ECO:0000256" key="3">
    <source>
        <dbReference type="PIRSR" id="PIRSR000149-1"/>
    </source>
</evidence>
<dbReference type="CDD" id="cd18126">
    <property type="entry name" value="GAPDH_I_C"/>
    <property type="match status" value="1"/>
</dbReference>
<dbReference type="SUPFAM" id="SSF55347">
    <property type="entry name" value="Glyceraldehyde-3-phosphate dehydrogenase-like, C-terminal domain"/>
    <property type="match status" value="1"/>
</dbReference>
<gene>
    <name evidence="8" type="ORF">A3A79_02150</name>
</gene>
<feature type="binding site" evidence="4">
    <location>
        <position position="314"/>
    </location>
    <ligand>
        <name>NAD(+)</name>
        <dbReference type="ChEBI" id="CHEBI:57540"/>
    </ligand>
</feature>
<reference evidence="8 9" key="1">
    <citation type="journal article" date="2016" name="Nat. Commun.">
        <title>Thousands of microbial genomes shed light on interconnected biogeochemical processes in an aquifer system.</title>
        <authorList>
            <person name="Anantharaman K."/>
            <person name="Brown C.T."/>
            <person name="Hug L.A."/>
            <person name="Sharon I."/>
            <person name="Castelle C.J."/>
            <person name="Probst A.J."/>
            <person name="Thomas B.C."/>
            <person name="Singh A."/>
            <person name="Wilkins M.J."/>
            <person name="Karaoz U."/>
            <person name="Brodie E.L."/>
            <person name="Williams K.H."/>
            <person name="Hubbard S.S."/>
            <person name="Banfield J.F."/>
        </authorList>
    </citation>
    <scope>NUCLEOTIDE SEQUENCE [LARGE SCALE GENOMIC DNA]</scope>
</reference>
<comment type="caution">
    <text evidence="8">The sequence shown here is derived from an EMBL/GenBank/DDBJ whole genome shotgun (WGS) entry which is preliminary data.</text>
</comment>
<dbReference type="FunFam" id="3.40.50.720:FF:000001">
    <property type="entry name" value="Glyceraldehyde-3-phosphate dehydrogenase"/>
    <property type="match status" value="1"/>
</dbReference>
<dbReference type="PANTHER" id="PTHR43148">
    <property type="entry name" value="GLYCERALDEHYDE-3-PHOSPHATE DEHYDROGENASE 2"/>
    <property type="match status" value="1"/>
</dbReference>
<dbReference type="Pfam" id="PF02800">
    <property type="entry name" value="Gp_dh_C"/>
    <property type="match status" value="1"/>
</dbReference>
<evidence type="ECO:0000256" key="4">
    <source>
        <dbReference type="PIRSR" id="PIRSR000149-3"/>
    </source>
</evidence>
<dbReference type="CDD" id="cd05214">
    <property type="entry name" value="GAPDH_I_N"/>
    <property type="match status" value="1"/>
</dbReference>
<dbReference type="InterPro" id="IPR036291">
    <property type="entry name" value="NAD(P)-bd_dom_sf"/>
</dbReference>
<dbReference type="Pfam" id="PF00044">
    <property type="entry name" value="Gp_dh_N"/>
    <property type="match status" value="1"/>
</dbReference>
<dbReference type="NCBIfam" id="TIGR01534">
    <property type="entry name" value="GAPDH-I"/>
    <property type="match status" value="1"/>
</dbReference>
<evidence type="ECO:0000256" key="2">
    <source>
        <dbReference type="ARBA" id="ARBA00023002"/>
    </source>
</evidence>
<evidence type="ECO:0000313" key="9">
    <source>
        <dbReference type="Proteomes" id="UP000178759"/>
    </source>
</evidence>
<dbReference type="PRINTS" id="PR00078">
    <property type="entry name" value="G3PDHDRGNASE"/>
</dbReference>
<evidence type="ECO:0000259" key="7">
    <source>
        <dbReference type="SMART" id="SM00846"/>
    </source>
</evidence>
<evidence type="ECO:0000313" key="8">
    <source>
        <dbReference type="EMBL" id="OGG24653.1"/>
    </source>
</evidence>
<dbReference type="GO" id="GO:0006006">
    <property type="term" value="P:glucose metabolic process"/>
    <property type="evidence" value="ECO:0007669"/>
    <property type="project" value="InterPro"/>
</dbReference>
<dbReference type="InterPro" id="IPR020829">
    <property type="entry name" value="GlycerAld_3-P_DH_cat"/>
</dbReference>
<feature type="active site" description="Nucleophile" evidence="3">
    <location>
        <position position="150"/>
    </location>
</feature>
<dbReference type="EMBL" id="MFJV01000001">
    <property type="protein sequence ID" value="OGG24653.1"/>
    <property type="molecule type" value="Genomic_DNA"/>
</dbReference>
<feature type="binding site" evidence="4">
    <location>
        <position position="120"/>
    </location>
    <ligand>
        <name>NAD(+)</name>
        <dbReference type="ChEBI" id="CHEBI:57540"/>
    </ligand>
</feature>
<proteinExistence type="inferred from homology"/>
<dbReference type="AlphaFoldDB" id="A0A1F6AJN4"/>
<evidence type="ECO:0000256" key="5">
    <source>
        <dbReference type="PIRSR" id="PIRSR000149-4"/>
    </source>
</evidence>
<keyword evidence="4" id="KW-0547">Nucleotide-binding</keyword>
<dbReference type="FunFam" id="3.30.360.10:FF:000002">
    <property type="entry name" value="Glyceraldehyde-3-phosphate dehydrogenase"/>
    <property type="match status" value="1"/>
</dbReference>
<dbReference type="Gene3D" id="3.40.50.720">
    <property type="entry name" value="NAD(P)-binding Rossmann-like Domain"/>
    <property type="match status" value="1"/>
</dbReference>
<dbReference type="STRING" id="1798392.A3A79_02150"/>
<sequence>MQTRIGINGFGRIGRNAARIILGRPEFALAAINSSANSSSHAYLLKHDSVYGTLNLPVKAIEGAVIVDRQKVFCFAEKDPAAVPWGDAKVDLVLECTGKFKSKDDAKPHLHGGVKAVVISAPVKDETPTFVIGVNEKTYAGQTIISNSSCTTNCVTTILKVLDDNFGVKRGNMTTVHAVTDSQNLLDNSHKKGARLRRSAMVNLIPTTSGSAKDVAKMFPKLKGKLPCRAVRVPTPTVSLIDLVVEIKKKVTPENINQAFLKAANGSLKGVVGYAEEELVSSDFIGSTYSSVFDPYLTEVIEGNLVHVVAWYDNEWGYCNRFIDLAALVSKKFKGTVHK</sequence>
<dbReference type="InterPro" id="IPR006424">
    <property type="entry name" value="Glyceraldehyde-3-P_DH_1"/>
</dbReference>
<accession>A0A1F6AJN4</accession>